<feature type="non-terminal residue" evidence="1">
    <location>
        <position position="55"/>
    </location>
</feature>
<dbReference type="AlphaFoldDB" id="A0AAD8EU29"/>
<gene>
    <name evidence="1" type="ORF">Bpfe_030583</name>
</gene>
<sequence>MSDFGFELTIQATQPPILDLVKITLGIPSIVYDTALWSRVQITSWQTSIENVSNF</sequence>
<evidence type="ECO:0000313" key="1">
    <source>
        <dbReference type="EMBL" id="KAK0039995.1"/>
    </source>
</evidence>
<protein>
    <submittedName>
        <fullName evidence="1">Uncharacterized protein</fullName>
    </submittedName>
</protein>
<dbReference type="EMBL" id="JASAOG010000367">
    <property type="protein sequence ID" value="KAK0039995.1"/>
    <property type="molecule type" value="Genomic_DNA"/>
</dbReference>
<keyword evidence="2" id="KW-1185">Reference proteome</keyword>
<accession>A0AAD8EU29</accession>
<proteinExistence type="predicted"/>
<name>A0AAD8EU29_BIOPF</name>
<organism evidence="1 2">
    <name type="scientific">Biomphalaria pfeifferi</name>
    <name type="common">Bloodfluke planorb</name>
    <name type="synonym">Freshwater snail</name>
    <dbReference type="NCBI Taxonomy" id="112525"/>
    <lineage>
        <taxon>Eukaryota</taxon>
        <taxon>Metazoa</taxon>
        <taxon>Spiralia</taxon>
        <taxon>Lophotrochozoa</taxon>
        <taxon>Mollusca</taxon>
        <taxon>Gastropoda</taxon>
        <taxon>Heterobranchia</taxon>
        <taxon>Euthyneura</taxon>
        <taxon>Panpulmonata</taxon>
        <taxon>Hygrophila</taxon>
        <taxon>Lymnaeoidea</taxon>
        <taxon>Planorbidae</taxon>
        <taxon>Biomphalaria</taxon>
    </lineage>
</organism>
<comment type="caution">
    <text evidence="1">The sequence shown here is derived from an EMBL/GenBank/DDBJ whole genome shotgun (WGS) entry which is preliminary data.</text>
</comment>
<reference evidence="1" key="1">
    <citation type="journal article" date="2023" name="PLoS Negl. Trop. Dis.">
        <title>A genome sequence for Biomphalaria pfeifferi, the major vector snail for the human-infecting parasite Schistosoma mansoni.</title>
        <authorList>
            <person name="Bu L."/>
            <person name="Lu L."/>
            <person name="Laidemitt M.R."/>
            <person name="Zhang S.M."/>
            <person name="Mutuku M."/>
            <person name="Mkoji G."/>
            <person name="Steinauer M."/>
            <person name="Loker E.S."/>
        </authorList>
    </citation>
    <scope>NUCLEOTIDE SEQUENCE</scope>
    <source>
        <strain evidence="1">KasaAsao</strain>
    </source>
</reference>
<evidence type="ECO:0000313" key="2">
    <source>
        <dbReference type="Proteomes" id="UP001233172"/>
    </source>
</evidence>
<dbReference type="Proteomes" id="UP001233172">
    <property type="component" value="Unassembled WGS sequence"/>
</dbReference>
<reference evidence="1" key="2">
    <citation type="submission" date="2023-04" db="EMBL/GenBank/DDBJ databases">
        <authorList>
            <person name="Bu L."/>
            <person name="Lu L."/>
            <person name="Laidemitt M.R."/>
            <person name="Zhang S.M."/>
            <person name="Mutuku M."/>
            <person name="Mkoji G."/>
            <person name="Steinauer M."/>
            <person name="Loker E.S."/>
        </authorList>
    </citation>
    <scope>NUCLEOTIDE SEQUENCE</scope>
    <source>
        <strain evidence="1">KasaAsao</strain>
        <tissue evidence="1">Whole Snail</tissue>
    </source>
</reference>